<gene>
    <name evidence="1" type="ORF">OLEA9_A069310</name>
</gene>
<accession>A0A8S0RAC8</accession>
<comment type="caution">
    <text evidence="1">The sequence shown here is derived from an EMBL/GenBank/DDBJ whole genome shotgun (WGS) entry which is preliminary data.</text>
</comment>
<proteinExistence type="predicted"/>
<dbReference type="Proteomes" id="UP000594638">
    <property type="component" value="Unassembled WGS sequence"/>
</dbReference>
<reference evidence="1 2" key="1">
    <citation type="submission" date="2019-12" db="EMBL/GenBank/DDBJ databases">
        <authorList>
            <person name="Alioto T."/>
            <person name="Alioto T."/>
            <person name="Gomez Garrido J."/>
        </authorList>
    </citation>
    <scope>NUCLEOTIDE SEQUENCE [LARGE SCALE GENOMIC DNA]</scope>
</reference>
<dbReference type="Gramene" id="OE9A069310T1">
    <property type="protein sequence ID" value="OE9A069310C1"/>
    <property type="gene ID" value="OE9A069310"/>
</dbReference>
<protein>
    <submittedName>
        <fullName evidence="1">Uncharacterized protein</fullName>
    </submittedName>
</protein>
<sequence>MSCKFFYCIREGVHMVVGNSWKVSIKQNSGCFIGFINQERYSIKDTGSLTFGPAATIHNVPPDANKFEVQSMDEVESSLLRAERERKREM</sequence>
<dbReference type="AlphaFoldDB" id="A0A8S0RAC8"/>
<organism evidence="1 2">
    <name type="scientific">Olea europaea subsp. europaea</name>
    <dbReference type="NCBI Taxonomy" id="158383"/>
    <lineage>
        <taxon>Eukaryota</taxon>
        <taxon>Viridiplantae</taxon>
        <taxon>Streptophyta</taxon>
        <taxon>Embryophyta</taxon>
        <taxon>Tracheophyta</taxon>
        <taxon>Spermatophyta</taxon>
        <taxon>Magnoliopsida</taxon>
        <taxon>eudicotyledons</taxon>
        <taxon>Gunneridae</taxon>
        <taxon>Pentapetalae</taxon>
        <taxon>asterids</taxon>
        <taxon>lamiids</taxon>
        <taxon>Lamiales</taxon>
        <taxon>Oleaceae</taxon>
        <taxon>Oleeae</taxon>
        <taxon>Olea</taxon>
    </lineage>
</organism>
<evidence type="ECO:0000313" key="2">
    <source>
        <dbReference type="Proteomes" id="UP000594638"/>
    </source>
</evidence>
<name>A0A8S0RAC8_OLEEU</name>
<keyword evidence="2" id="KW-1185">Reference proteome</keyword>
<evidence type="ECO:0000313" key="1">
    <source>
        <dbReference type="EMBL" id="CAA2975949.1"/>
    </source>
</evidence>
<dbReference type="EMBL" id="CACTIH010002328">
    <property type="protein sequence ID" value="CAA2975949.1"/>
    <property type="molecule type" value="Genomic_DNA"/>
</dbReference>